<name>A0A9P7QR36_9PEZI</name>
<comment type="caution">
    <text evidence="1">The sequence shown here is derived from an EMBL/GenBank/DDBJ whole genome shotgun (WGS) entry which is preliminary data.</text>
</comment>
<reference evidence="1" key="1">
    <citation type="submission" date="2021-05" db="EMBL/GenBank/DDBJ databases">
        <title>Comparative genomics of three Colletotrichum scovillei strains and genetic complementation revealed genes involved fungal growth and virulence on chili pepper.</title>
        <authorList>
            <person name="Hsieh D.-K."/>
            <person name="Chuang S.-C."/>
            <person name="Chen C.-Y."/>
            <person name="Chao Y.-T."/>
            <person name="Lu M.-Y.J."/>
            <person name="Lee M.-H."/>
            <person name="Shih M.-C."/>
        </authorList>
    </citation>
    <scope>NUCLEOTIDE SEQUENCE</scope>
    <source>
        <strain evidence="1">Coll-153</strain>
    </source>
</reference>
<gene>
    <name evidence="1" type="ORF">JMJ77_008724</name>
</gene>
<dbReference type="AlphaFoldDB" id="A0A9P7QR36"/>
<proteinExistence type="predicted"/>
<sequence>MGHGLILSLQGFTVSYQSYQSRRVHLELWGAVWSNLKRCDWLGGSSLRGPHHSGHVL</sequence>
<evidence type="ECO:0000313" key="2">
    <source>
        <dbReference type="Proteomes" id="UP000699042"/>
    </source>
</evidence>
<dbReference type="EMBL" id="JAESDN010000016">
    <property type="protein sequence ID" value="KAG7041018.1"/>
    <property type="molecule type" value="Genomic_DNA"/>
</dbReference>
<organism evidence="1 2">
    <name type="scientific">Colletotrichum scovillei</name>
    <dbReference type="NCBI Taxonomy" id="1209932"/>
    <lineage>
        <taxon>Eukaryota</taxon>
        <taxon>Fungi</taxon>
        <taxon>Dikarya</taxon>
        <taxon>Ascomycota</taxon>
        <taxon>Pezizomycotina</taxon>
        <taxon>Sordariomycetes</taxon>
        <taxon>Hypocreomycetidae</taxon>
        <taxon>Glomerellales</taxon>
        <taxon>Glomerellaceae</taxon>
        <taxon>Colletotrichum</taxon>
        <taxon>Colletotrichum acutatum species complex</taxon>
    </lineage>
</organism>
<protein>
    <submittedName>
        <fullName evidence="1">Uncharacterized protein</fullName>
    </submittedName>
</protein>
<dbReference type="Proteomes" id="UP000699042">
    <property type="component" value="Unassembled WGS sequence"/>
</dbReference>
<keyword evidence="2" id="KW-1185">Reference proteome</keyword>
<evidence type="ECO:0000313" key="1">
    <source>
        <dbReference type="EMBL" id="KAG7041018.1"/>
    </source>
</evidence>
<accession>A0A9P7QR36</accession>